<dbReference type="EMBL" id="GBYX01474441">
    <property type="protein sequence ID" value="JAO07222.1"/>
    <property type="molecule type" value="Transcribed_RNA"/>
</dbReference>
<accession>A0A0S7EPL9</accession>
<gene>
    <name evidence="1" type="primary">PPUP7272</name>
</gene>
<proteinExistence type="predicted"/>
<sequence>SFEEDKSCSAESPIPKFERVVQDYNLSAQGRYSSPVSVTSDIEYGCISLDLLFSASRASSVDSVNETYLLLPESPIPEFSQVLLDPHVSTILDECLSPVSVASDMQSRSVSLESLFGESRPPS</sequence>
<feature type="non-terminal residue" evidence="1">
    <location>
        <position position="1"/>
    </location>
</feature>
<protein>
    <submittedName>
        <fullName evidence="1">PPUP7272</fullName>
    </submittedName>
</protein>
<dbReference type="AlphaFoldDB" id="A0A0S7EPL9"/>
<feature type="non-terminal residue" evidence="1">
    <location>
        <position position="123"/>
    </location>
</feature>
<evidence type="ECO:0000313" key="1">
    <source>
        <dbReference type="EMBL" id="JAO07222.1"/>
    </source>
</evidence>
<organism evidence="1">
    <name type="scientific">Poeciliopsis prolifica</name>
    <name type="common">blackstripe livebearer</name>
    <dbReference type="NCBI Taxonomy" id="188132"/>
    <lineage>
        <taxon>Eukaryota</taxon>
        <taxon>Metazoa</taxon>
        <taxon>Chordata</taxon>
        <taxon>Craniata</taxon>
        <taxon>Vertebrata</taxon>
        <taxon>Euteleostomi</taxon>
        <taxon>Actinopterygii</taxon>
        <taxon>Neopterygii</taxon>
        <taxon>Teleostei</taxon>
        <taxon>Neoteleostei</taxon>
        <taxon>Acanthomorphata</taxon>
        <taxon>Ovalentaria</taxon>
        <taxon>Atherinomorphae</taxon>
        <taxon>Cyprinodontiformes</taxon>
        <taxon>Poeciliidae</taxon>
        <taxon>Poeciliinae</taxon>
        <taxon>Poeciliopsis</taxon>
    </lineage>
</organism>
<name>A0A0S7EPL9_9TELE</name>
<reference evidence="1" key="1">
    <citation type="submission" date="2014-12" db="EMBL/GenBank/DDBJ databases">
        <title>Parallel Evolution in Life History Adaptation Evident in the Tissue-Specific Poeciliopsis prolifica transcriptome.</title>
        <authorList>
            <person name="Jue N.K."/>
            <person name="Foley R.J."/>
            <person name="Obergfell C."/>
            <person name="Reznick D.N."/>
            <person name="O'Neill R.J."/>
            <person name="O'Neill M.J."/>
        </authorList>
    </citation>
    <scope>NUCLEOTIDE SEQUENCE</scope>
</reference>